<evidence type="ECO:0000313" key="4">
    <source>
        <dbReference type="Proteomes" id="UP000460272"/>
    </source>
</evidence>
<proteinExistence type="inferred from homology"/>
<dbReference type="Pfam" id="PF13561">
    <property type="entry name" value="adh_short_C2"/>
    <property type="match status" value="1"/>
</dbReference>
<evidence type="ECO:0000256" key="1">
    <source>
        <dbReference type="ARBA" id="ARBA00006484"/>
    </source>
</evidence>
<dbReference type="PRINTS" id="PR00080">
    <property type="entry name" value="SDRFAMILY"/>
</dbReference>
<keyword evidence="4" id="KW-1185">Reference proteome</keyword>
<evidence type="ECO:0000256" key="2">
    <source>
        <dbReference type="ARBA" id="ARBA00023002"/>
    </source>
</evidence>
<comment type="caution">
    <text evidence="3">The sequence shown here is derived from an EMBL/GenBank/DDBJ whole genome shotgun (WGS) entry which is preliminary data.</text>
</comment>
<dbReference type="EMBL" id="RPFW01000005">
    <property type="protein sequence ID" value="TVZ02615.1"/>
    <property type="molecule type" value="Genomic_DNA"/>
</dbReference>
<dbReference type="InterPro" id="IPR002347">
    <property type="entry name" value="SDR_fam"/>
</dbReference>
<dbReference type="PRINTS" id="PR00081">
    <property type="entry name" value="GDHRDH"/>
</dbReference>
<protein>
    <submittedName>
        <fullName evidence="3">SDR family oxidoreductase</fullName>
    </submittedName>
</protein>
<organism evidence="3 4">
    <name type="scientific">Trebonia kvetii</name>
    <dbReference type="NCBI Taxonomy" id="2480626"/>
    <lineage>
        <taxon>Bacteria</taxon>
        <taxon>Bacillati</taxon>
        <taxon>Actinomycetota</taxon>
        <taxon>Actinomycetes</taxon>
        <taxon>Streptosporangiales</taxon>
        <taxon>Treboniaceae</taxon>
        <taxon>Trebonia</taxon>
    </lineage>
</organism>
<dbReference type="AlphaFoldDB" id="A0A6P2BWT5"/>
<dbReference type="Proteomes" id="UP000460272">
    <property type="component" value="Unassembled WGS sequence"/>
</dbReference>
<dbReference type="FunFam" id="3.40.50.720:FF:000084">
    <property type="entry name" value="Short-chain dehydrogenase reductase"/>
    <property type="match status" value="1"/>
</dbReference>
<reference evidence="3 4" key="1">
    <citation type="submission" date="2018-11" db="EMBL/GenBank/DDBJ databases">
        <title>Trebonia kvetii gen.nov., sp.nov., a novel acidophilic actinobacterium, and proposal of the new actinobacterial family Treboniaceae fam. nov.</title>
        <authorList>
            <person name="Rapoport D."/>
            <person name="Sagova-Mareckova M."/>
            <person name="Sedlacek I."/>
            <person name="Provaznik J."/>
            <person name="Kralova S."/>
            <person name="Pavlinic D."/>
            <person name="Benes V."/>
            <person name="Kopecky J."/>
        </authorList>
    </citation>
    <scope>NUCLEOTIDE SEQUENCE [LARGE SCALE GENOMIC DNA]</scope>
    <source>
        <strain evidence="3 4">15Tr583</strain>
    </source>
</reference>
<evidence type="ECO:0000313" key="3">
    <source>
        <dbReference type="EMBL" id="TVZ02615.1"/>
    </source>
</evidence>
<gene>
    <name evidence="3" type="ORF">EAS64_27985</name>
</gene>
<dbReference type="SUPFAM" id="SSF51735">
    <property type="entry name" value="NAD(P)-binding Rossmann-fold domains"/>
    <property type="match status" value="1"/>
</dbReference>
<dbReference type="Gene3D" id="3.40.50.720">
    <property type="entry name" value="NAD(P)-binding Rossmann-like Domain"/>
    <property type="match status" value="1"/>
</dbReference>
<dbReference type="GO" id="GO:0016616">
    <property type="term" value="F:oxidoreductase activity, acting on the CH-OH group of donors, NAD or NADP as acceptor"/>
    <property type="evidence" value="ECO:0007669"/>
    <property type="project" value="TreeGrafter"/>
</dbReference>
<accession>A0A6P2BWT5</accession>
<dbReference type="PROSITE" id="PS00061">
    <property type="entry name" value="ADH_SHORT"/>
    <property type="match status" value="1"/>
</dbReference>
<name>A0A6P2BWT5_9ACTN</name>
<dbReference type="NCBIfam" id="NF005559">
    <property type="entry name" value="PRK07231.1"/>
    <property type="match status" value="1"/>
</dbReference>
<dbReference type="CDD" id="cd05233">
    <property type="entry name" value="SDR_c"/>
    <property type="match status" value="1"/>
</dbReference>
<sequence length="270" mass="28514">MDMTDGRGRLQGKQVLITGGTTGIGFAIADRFLREGARVVVTGRDQELGLRAEAALRDAGQSWFLAADAGDPAAVARSADLAVERLGALDVLVNNAGIGVEASLLRTPLADYDRLMDVNVRGYFLYARAAYPYLARRRGCMIHIASDAGIWGEQSIGLYSVSKAAVVMLGKMLALEGGPDGVRSNVLCPGDTWPGMRHMAPPGEEDRPESGDWPVPPIGRVGEARDVAAAAVFYASDEAGFITGTTLLVDGGMTAGYHQREKNSPAEPGP</sequence>
<dbReference type="InterPro" id="IPR020904">
    <property type="entry name" value="Sc_DH/Rdtase_CS"/>
</dbReference>
<dbReference type="InterPro" id="IPR036291">
    <property type="entry name" value="NAD(P)-bd_dom_sf"/>
</dbReference>
<keyword evidence="2" id="KW-0560">Oxidoreductase</keyword>
<dbReference type="PANTHER" id="PTHR42760">
    <property type="entry name" value="SHORT-CHAIN DEHYDROGENASES/REDUCTASES FAMILY MEMBER"/>
    <property type="match status" value="1"/>
</dbReference>
<dbReference type="OrthoDB" id="7064009at2"/>
<comment type="similarity">
    <text evidence="1">Belongs to the short-chain dehydrogenases/reductases (SDR) family.</text>
</comment>